<reference evidence="2" key="1">
    <citation type="submission" date="2020-12" db="EMBL/GenBank/DDBJ databases">
        <title>Clostridium thailandense sp. nov., a novel acetogenic bacterium isolated from peat land soil in Thailand.</title>
        <authorList>
            <person name="Chaikitkaew S."/>
            <person name="Birkeland N.K."/>
        </authorList>
    </citation>
    <scope>NUCLEOTIDE SEQUENCE</scope>
    <source>
        <strain evidence="2">PL3</strain>
    </source>
</reference>
<gene>
    <name evidence="2" type="primary">ablB</name>
    <name evidence="2" type="ORF">I6U48_09720</name>
</gene>
<evidence type="ECO:0000313" key="2">
    <source>
        <dbReference type="EMBL" id="MBV7273184.1"/>
    </source>
</evidence>
<dbReference type="PROSITE" id="PS51186">
    <property type="entry name" value="GNAT"/>
    <property type="match status" value="1"/>
</dbReference>
<dbReference type="EMBL" id="JAEEGC010000039">
    <property type="protein sequence ID" value="MBV7273184.1"/>
    <property type="molecule type" value="Genomic_DNA"/>
</dbReference>
<evidence type="ECO:0000313" key="3">
    <source>
        <dbReference type="Proteomes" id="UP000694308"/>
    </source>
</evidence>
<name>A0A949X2F2_9CLOT</name>
<keyword evidence="3" id="KW-1185">Reference proteome</keyword>
<dbReference type="GO" id="GO:0008080">
    <property type="term" value="F:N-acetyltransferase activity"/>
    <property type="evidence" value="ECO:0007669"/>
    <property type="project" value="InterPro"/>
</dbReference>
<protein>
    <submittedName>
        <fullName evidence="2">Beta-lysine N-acetyltransferase</fullName>
    </submittedName>
</protein>
<dbReference type="InterPro" id="IPR022525">
    <property type="entry name" value="GNAT_AblB"/>
</dbReference>
<dbReference type="AlphaFoldDB" id="A0A949X2F2"/>
<comment type="caution">
    <text evidence="2">The sequence shown here is derived from an EMBL/GenBank/DDBJ whole genome shotgun (WGS) entry which is preliminary data.</text>
</comment>
<dbReference type="NCBIfam" id="TIGR03827">
    <property type="entry name" value="GNAT_ablB"/>
    <property type="match status" value="1"/>
</dbReference>
<organism evidence="2 3">
    <name type="scientific">Clostridium thailandense</name>
    <dbReference type="NCBI Taxonomy" id="2794346"/>
    <lineage>
        <taxon>Bacteria</taxon>
        <taxon>Bacillati</taxon>
        <taxon>Bacillota</taxon>
        <taxon>Clostridia</taxon>
        <taxon>Eubacteriales</taxon>
        <taxon>Clostridiaceae</taxon>
        <taxon>Clostridium</taxon>
    </lineage>
</organism>
<feature type="domain" description="N-acetyltransferase" evidence="1">
    <location>
        <begin position="130"/>
        <end position="267"/>
    </location>
</feature>
<dbReference type="InterPro" id="IPR000182">
    <property type="entry name" value="GNAT_dom"/>
</dbReference>
<sequence>MKINYDKTEKIGNSIINHGKYNNRIYLMKLDKNDYPQIIAILEERAKEKCYTKIVGKIPYSLKDEFIKAGYIIEANIPGFYNGVEDVTFISKYFSKDRTIIKESNKIEKIINLSQTKDKIKKQIEINEDYHFHICDENDIDQMCKIYKEVFKTYPFPIHDPKYVKETMNKNFIYFSIRVKDKIVSLASTEMDYSSKSVEMTDFATLPQYRGHGFSVFLLAKMEEKMRQRNFYVAFTIARSLSYGMNITFSKLNYNYGGTLINNTNISGDLESMNVWYKILSDIK</sequence>
<evidence type="ECO:0000259" key="1">
    <source>
        <dbReference type="PROSITE" id="PS51186"/>
    </source>
</evidence>
<dbReference type="Proteomes" id="UP000694308">
    <property type="component" value="Unassembled WGS sequence"/>
</dbReference>
<accession>A0A949X2F2</accession>
<proteinExistence type="predicted"/>
<dbReference type="CDD" id="cd04301">
    <property type="entry name" value="NAT_SF"/>
    <property type="match status" value="1"/>
</dbReference>
<dbReference type="Pfam" id="PF00583">
    <property type="entry name" value="Acetyltransf_1"/>
    <property type="match status" value="1"/>
</dbReference>